<dbReference type="EMBL" id="LN856795">
    <property type="protein sequence ID" value="CDP92400.1"/>
    <property type="molecule type" value="Genomic_DNA"/>
</dbReference>
<dbReference type="GO" id="GO:0098793">
    <property type="term" value="C:presynapse"/>
    <property type="evidence" value="ECO:0007669"/>
    <property type="project" value="GOC"/>
</dbReference>
<evidence type="ECO:0000256" key="5">
    <source>
        <dbReference type="SAM" id="MobiDB-lite"/>
    </source>
</evidence>
<dbReference type="CTD" id="6096421"/>
<dbReference type="SUPFAM" id="SSF54791">
    <property type="entry name" value="Eukaryotic type KH-domain (KH-domain type I)"/>
    <property type="match status" value="2"/>
</dbReference>
<evidence type="ECO:0000259" key="6">
    <source>
        <dbReference type="PROSITE" id="PS51641"/>
    </source>
</evidence>
<reference evidence="8" key="3">
    <citation type="submission" date="2019-04" db="EMBL/GenBank/DDBJ databases">
        <authorList>
            <person name="Howe K."/>
            <person name="Paulini M."/>
            <person name="Williams G."/>
        </authorList>
    </citation>
    <scope>NUCLEOTIDE SEQUENCE [LARGE SCALE GENOMIC DNA]</scope>
    <source>
        <strain evidence="8">FR3</strain>
    </source>
</reference>
<name>A0A4E9FW98_BRUMA</name>
<evidence type="ECO:0000256" key="3">
    <source>
        <dbReference type="ARBA" id="ARBA00034103"/>
    </source>
</evidence>
<keyword evidence="4" id="KW-0694">RNA-binding</keyword>
<dbReference type="GO" id="GO:0045182">
    <property type="term" value="F:translation regulator activity"/>
    <property type="evidence" value="ECO:0007669"/>
    <property type="project" value="TreeGrafter"/>
</dbReference>
<dbReference type="InterPro" id="IPR004087">
    <property type="entry name" value="KH_dom"/>
</dbReference>
<evidence type="ECO:0000256" key="1">
    <source>
        <dbReference type="ARBA" id="ARBA00004210"/>
    </source>
</evidence>
<dbReference type="PANTHER" id="PTHR10603:SF7">
    <property type="entry name" value="FRAGILE X MESSENGER RIBONUCLEOPROTEIN 1 HOMOLOG"/>
    <property type="match status" value="1"/>
</dbReference>
<dbReference type="GO" id="GO:0048513">
    <property type="term" value="P:animal organ development"/>
    <property type="evidence" value="ECO:0007669"/>
    <property type="project" value="TreeGrafter"/>
</dbReference>
<dbReference type="GO" id="GO:0010494">
    <property type="term" value="C:cytoplasmic stress granule"/>
    <property type="evidence" value="ECO:0007669"/>
    <property type="project" value="UniProtKB-SubCell"/>
</dbReference>
<dbReference type="InterPro" id="IPR041560">
    <property type="entry name" value="Tudor_FRM1"/>
</dbReference>
<dbReference type="GO" id="GO:0043005">
    <property type="term" value="C:neuron projection"/>
    <property type="evidence" value="ECO:0007669"/>
    <property type="project" value="TreeGrafter"/>
</dbReference>
<proteinExistence type="predicted"/>
<dbReference type="OMA" id="DEETHYF"/>
<reference evidence="7" key="1">
    <citation type="journal article" date="2007" name="Science">
        <title>Draft genome of the filarial nematode parasite Brugia malayi.</title>
        <authorList>
            <person name="Ghedin E."/>
            <person name="Wang S."/>
            <person name="Spiro D."/>
            <person name="Caler E."/>
            <person name="Zhao Q."/>
            <person name="Crabtree J."/>
            <person name="Allen J.E."/>
            <person name="Delcher A.L."/>
            <person name="Guiliano D.B."/>
            <person name="Miranda-Saavedra D."/>
            <person name="Angiuoli S.V."/>
            <person name="Creasy T."/>
            <person name="Amedeo P."/>
            <person name="Haas B."/>
            <person name="El-Sayed N.M."/>
            <person name="Wortman J.R."/>
            <person name="Feldblyum T."/>
            <person name="Tallon L."/>
            <person name="Schatz M."/>
            <person name="Shumway M."/>
            <person name="Koo H."/>
            <person name="Salzberg S.L."/>
            <person name="Schobel S."/>
            <person name="Pertea M."/>
            <person name="Pop M."/>
            <person name="White O."/>
            <person name="Barton G.J."/>
            <person name="Carlow C.K."/>
            <person name="Crawford M.J."/>
            <person name="Daub J."/>
            <person name="Dimmic M.W."/>
            <person name="Estes C.F."/>
            <person name="Foster J.M."/>
            <person name="Ganatra M."/>
            <person name="Gregory W.F."/>
            <person name="Johnson N.M."/>
            <person name="Jin J."/>
            <person name="Komuniecki R."/>
            <person name="Korf I."/>
            <person name="Kumar S."/>
            <person name="Laney S."/>
            <person name="Li B.W."/>
            <person name="Li W."/>
            <person name="Lindblom T.H."/>
            <person name="Lustigman S."/>
            <person name="Ma D."/>
            <person name="Maina C.V."/>
            <person name="Martin D.M."/>
            <person name="McCarter J.P."/>
            <person name="McReynolds L."/>
            <person name="Mitreva M."/>
            <person name="Nutman T.B."/>
            <person name="Parkinson J."/>
            <person name="Peregrin-Alvarez J.M."/>
            <person name="Poole C."/>
            <person name="Ren Q."/>
            <person name="Saunders L."/>
            <person name="Sluder A.E."/>
            <person name="Smith K."/>
            <person name="Stanke M."/>
            <person name="Unnasch T.R."/>
            <person name="Ware J."/>
            <person name="Wei A.D."/>
            <person name="Weil G."/>
            <person name="Williams D.J."/>
            <person name="Zhang Y."/>
            <person name="Williams S.A."/>
            <person name="Fraser-Liggett C."/>
            <person name="Slatko B."/>
            <person name="Blaxter M.L."/>
            <person name="Scott A.L."/>
        </authorList>
    </citation>
    <scope>NUCLEOTIDE SEQUENCE</scope>
    <source>
        <strain evidence="7">FR3</strain>
    </source>
</reference>
<gene>
    <name evidence="8" type="ORF">Bm8969</name>
    <name evidence="8" type="ORF">BM_BM8969</name>
    <name evidence="7" type="ORF">BM_Bm8969</name>
</gene>
<dbReference type="InterPro" id="IPR040472">
    <property type="entry name" value="FMRP_KH0"/>
</dbReference>
<dbReference type="AlphaFoldDB" id="A0A4E9FW98"/>
<dbReference type="PROSITE" id="PS51641">
    <property type="entry name" value="AGENET_LIKE"/>
    <property type="match status" value="1"/>
</dbReference>
<evidence type="ECO:0000256" key="4">
    <source>
        <dbReference type="PROSITE-ProRule" id="PRU00117"/>
    </source>
</evidence>
<dbReference type="PANTHER" id="PTHR10603">
    <property type="entry name" value="FRAGILE X MENTAL RETARDATION SYNDROME-RELATED PROTEIN"/>
    <property type="match status" value="1"/>
</dbReference>
<dbReference type="GO" id="GO:0099577">
    <property type="term" value="P:regulation of translation at presynapse, modulating synaptic transmission"/>
    <property type="evidence" value="ECO:0007669"/>
    <property type="project" value="TreeGrafter"/>
</dbReference>
<dbReference type="GO" id="GO:0005634">
    <property type="term" value="C:nucleus"/>
    <property type="evidence" value="ECO:0007669"/>
    <property type="project" value="TreeGrafter"/>
</dbReference>
<evidence type="ECO:0000313" key="7">
    <source>
        <dbReference type="EMBL" id="CDP92400.1"/>
    </source>
</evidence>
<organism evidence="8">
    <name type="scientific">Brugia malayi</name>
    <name type="common">Filarial nematode worm</name>
    <dbReference type="NCBI Taxonomy" id="6279"/>
    <lineage>
        <taxon>Eukaryota</taxon>
        <taxon>Metazoa</taxon>
        <taxon>Ecdysozoa</taxon>
        <taxon>Nematoda</taxon>
        <taxon>Chromadorea</taxon>
        <taxon>Rhabditida</taxon>
        <taxon>Spirurina</taxon>
        <taxon>Spiruromorpha</taxon>
        <taxon>Filarioidea</taxon>
        <taxon>Onchocercidae</taxon>
        <taxon>Brugia</taxon>
    </lineage>
</organism>
<feature type="domain" description="Agenet-like" evidence="6">
    <location>
        <begin position="61"/>
        <end position="106"/>
    </location>
</feature>
<dbReference type="InterPro" id="IPR036612">
    <property type="entry name" value="KH_dom_type_1_sf"/>
</dbReference>
<dbReference type="InterPro" id="IPR040148">
    <property type="entry name" value="FMR1"/>
</dbReference>
<dbReference type="Pfam" id="PF00013">
    <property type="entry name" value="KH_1"/>
    <property type="match status" value="1"/>
</dbReference>
<comment type="subcellular location">
    <subcellularLocation>
        <location evidence="1">Cytoplasm</location>
        <location evidence="1">Stress granule</location>
    </subcellularLocation>
    <subcellularLocation>
        <location evidence="3">Synapse</location>
    </subcellularLocation>
</comment>
<dbReference type="FunFam" id="3.30.1370.10:FF:000054">
    <property type="entry name" value="Fragile X mental retardation protein 1"/>
    <property type="match status" value="1"/>
</dbReference>
<dbReference type="Pfam" id="PF17904">
    <property type="entry name" value="KH_9"/>
    <property type="match status" value="1"/>
</dbReference>
<dbReference type="GO" id="GO:0051028">
    <property type="term" value="P:mRNA transport"/>
    <property type="evidence" value="ECO:0007669"/>
    <property type="project" value="TreeGrafter"/>
</dbReference>
<dbReference type="CDD" id="cd22427">
    <property type="entry name" value="KH_I_FMR1_FXR_rpt3"/>
    <property type="match status" value="1"/>
</dbReference>
<dbReference type="GO" id="GO:0003730">
    <property type="term" value="F:mRNA 3'-UTR binding"/>
    <property type="evidence" value="ECO:0007669"/>
    <property type="project" value="TreeGrafter"/>
</dbReference>
<reference evidence="7" key="2">
    <citation type="submission" date="2012-12" db="EMBL/GenBank/DDBJ databases">
        <authorList>
            <person name="Gao Y.W."/>
            <person name="Fan S.T."/>
            <person name="Sun H.T."/>
            <person name="Wang Z."/>
            <person name="Gao X.L."/>
            <person name="Li Y.G."/>
            <person name="Wang T.C."/>
            <person name="Zhang K."/>
            <person name="Xu W.W."/>
            <person name="Yu Z.J."/>
            <person name="Xia X.Z."/>
        </authorList>
    </citation>
    <scope>NUCLEOTIDE SEQUENCE</scope>
    <source>
        <strain evidence="7">FR3</strain>
    </source>
</reference>
<dbReference type="GO" id="GO:0043488">
    <property type="term" value="P:regulation of mRNA stability"/>
    <property type="evidence" value="ECO:0007669"/>
    <property type="project" value="TreeGrafter"/>
</dbReference>
<dbReference type="KEGG" id="bmy:BM_BM8969"/>
<evidence type="ECO:0000313" key="8">
    <source>
        <dbReference type="EMBL" id="VIO99990.1"/>
    </source>
</evidence>
<dbReference type="EMBL" id="CAAKNF010000007">
    <property type="protein sequence ID" value="VIO99990.1"/>
    <property type="molecule type" value="Genomic_DNA"/>
</dbReference>
<dbReference type="InterPro" id="IPR004088">
    <property type="entry name" value="KH_dom_type_1"/>
</dbReference>
<dbReference type="SMART" id="SM00322">
    <property type="entry name" value="KH"/>
    <property type="match status" value="2"/>
</dbReference>
<feature type="region of interest" description="Disordered" evidence="5">
    <location>
        <begin position="465"/>
        <end position="547"/>
    </location>
</feature>
<accession>A0A0J9XP37</accession>
<feature type="compositionally biased region" description="Basic and acidic residues" evidence="5">
    <location>
        <begin position="494"/>
        <end position="521"/>
    </location>
</feature>
<dbReference type="Gene3D" id="3.30.1370.10">
    <property type="entry name" value="K Homology domain, type 1"/>
    <property type="match status" value="2"/>
</dbReference>
<dbReference type="RefSeq" id="XP_001892966.1">
    <property type="nucleotide sequence ID" value="XM_001892931.1"/>
</dbReference>
<accession>A0A4E9FW98</accession>
<dbReference type="GeneID" id="6096421"/>
<evidence type="ECO:0000256" key="2">
    <source>
        <dbReference type="ARBA" id="ARBA00023018"/>
    </source>
</evidence>
<dbReference type="Gene3D" id="2.30.30.140">
    <property type="match status" value="2"/>
</dbReference>
<dbReference type="Pfam" id="PF18336">
    <property type="entry name" value="Tudor_FRX1"/>
    <property type="match status" value="1"/>
</dbReference>
<dbReference type="CDD" id="cd22425">
    <property type="entry name" value="KH_I_FMR1_FXR_rpt1"/>
    <property type="match status" value="1"/>
</dbReference>
<dbReference type="PROSITE" id="PS50084">
    <property type="entry name" value="KH_TYPE_1"/>
    <property type="match status" value="2"/>
</dbReference>
<keyword evidence="2" id="KW-0770">Synapse</keyword>
<dbReference type="GO" id="GO:0045727">
    <property type="term" value="P:positive regulation of translation"/>
    <property type="evidence" value="ECO:0007669"/>
    <property type="project" value="TreeGrafter"/>
</dbReference>
<protein>
    <submittedName>
        <fullName evidence="7">Bm8969, isoform a</fullName>
    </submittedName>
    <submittedName>
        <fullName evidence="8">KH domain containing protein</fullName>
    </submittedName>
</protein>
<sequence length="547" mass="61328">MNDRTEHLLRGEQIESGWIVVVELRLVFFFAFLPDLDLSDLEKKKTVEDIPPAKQIDRLKMEIEVRQDNGLFYKAFVKSIKTDTVIVSYGNDAKIEEVKFDDCRLPPRSGKAETLKVGDTVEALMKQEDDAVFGWQIAKIKELKGDLAAIESVEGPHHMDIVSLEHIRTLLVKCTPLKKSQFKHAKITVPEDLRAYFKRPESYADFAATVKSVFVEYDEENGNLLLSTFEEQAVKRATILSDMYFKDSRQKMQLLQRQEEAARLLENTSMHTSAHMEEFTVPFNLMGLAIGSHGANIQSARNIDGVEDIQLVENNDGHTPVLFKVFAQNAEAAAAARSQLEYAVESFEVPRGMVGKVIGKSGKTIQDIVDKSGVVRVQIEGGDDQNRVDENPDEPVPFVFTGTKDAISMANLLIEYHLRHLKEMEEMRLNVDEMQRQLYSRSTPPPAGINGNGYRFERAGYEGGNFGGGRGAPYRGRGRGGSFRSGFRQNRGGGDQDDRRRPLDDEKGDEKEENVERDARRIGSGHIRGGLRRGGRGHPGQVVNGSD</sequence>
<dbReference type="GO" id="GO:0048170">
    <property type="term" value="P:positive regulation of long-term neuronal synaptic plasticity"/>
    <property type="evidence" value="ECO:0007669"/>
    <property type="project" value="TreeGrafter"/>
</dbReference>
<dbReference type="CDD" id="cd20403">
    <property type="entry name" value="Tudor_Agenet_FMRP-like_rpt2"/>
    <property type="match status" value="1"/>
</dbReference>
<dbReference type="OrthoDB" id="424249at2759"/>